<protein>
    <recommendedName>
        <fullName evidence="5">Transmembrane protein</fullName>
    </recommendedName>
</protein>
<keyword evidence="4" id="KW-1185">Reference proteome</keyword>
<dbReference type="EMBL" id="RWJN01000100">
    <property type="protein sequence ID" value="TCD67368.1"/>
    <property type="molecule type" value="Genomic_DNA"/>
</dbReference>
<dbReference type="AlphaFoldDB" id="A0A4R0RM55"/>
<evidence type="ECO:0000313" key="4">
    <source>
        <dbReference type="Proteomes" id="UP000292702"/>
    </source>
</evidence>
<gene>
    <name evidence="2" type="ORF">EIP91_000235</name>
    <name evidence="3" type="ORF">EIP91_010198</name>
</gene>
<dbReference type="OrthoDB" id="3358294at2759"/>
<proteinExistence type="predicted"/>
<dbReference type="EMBL" id="RWJN01000060">
    <property type="protein sequence ID" value="TCD68676.1"/>
    <property type="molecule type" value="Genomic_DNA"/>
</dbReference>
<evidence type="ECO:0008006" key="5">
    <source>
        <dbReference type="Google" id="ProtNLM"/>
    </source>
</evidence>
<evidence type="ECO:0000256" key="1">
    <source>
        <dbReference type="SAM" id="Phobius"/>
    </source>
</evidence>
<keyword evidence="1" id="KW-1133">Transmembrane helix</keyword>
<keyword evidence="1" id="KW-0812">Transmembrane</keyword>
<organism evidence="3 4">
    <name type="scientific">Steccherinum ochraceum</name>
    <dbReference type="NCBI Taxonomy" id="92696"/>
    <lineage>
        <taxon>Eukaryota</taxon>
        <taxon>Fungi</taxon>
        <taxon>Dikarya</taxon>
        <taxon>Basidiomycota</taxon>
        <taxon>Agaricomycotina</taxon>
        <taxon>Agaricomycetes</taxon>
        <taxon>Polyporales</taxon>
        <taxon>Steccherinaceae</taxon>
        <taxon>Steccherinum</taxon>
    </lineage>
</organism>
<keyword evidence="1" id="KW-0472">Membrane</keyword>
<comment type="caution">
    <text evidence="3">The sequence shown here is derived from an EMBL/GenBank/DDBJ whole genome shotgun (WGS) entry which is preliminary data.</text>
</comment>
<sequence length="211" mass="23285">MSSSTSTTSSFRTLFGFWRAAPATPATPSTSSAEVDFEAQTITGEHVAFPSPPPALPTSTPREEVSDPIDAFFGVTHSRGTQNSRHDSRAQQEFYAADANDAELAPPPPYAYASDLPSYSVVAEPPTLAMYLFKFGFLFPLFWLAGIFILFFPLVAPEDWEPTKTEAERKELIELLRKTERKWARRCMIAFSALAFVAIVISAAVVTIMHI</sequence>
<feature type="transmembrane region" description="Helical" evidence="1">
    <location>
        <begin position="187"/>
        <end position="209"/>
    </location>
</feature>
<accession>A0A4R0RM55</accession>
<feature type="transmembrane region" description="Helical" evidence="1">
    <location>
        <begin position="135"/>
        <end position="156"/>
    </location>
</feature>
<dbReference type="Proteomes" id="UP000292702">
    <property type="component" value="Unassembled WGS sequence"/>
</dbReference>
<evidence type="ECO:0000313" key="3">
    <source>
        <dbReference type="EMBL" id="TCD68676.1"/>
    </source>
</evidence>
<name>A0A4R0RM55_9APHY</name>
<evidence type="ECO:0000313" key="2">
    <source>
        <dbReference type="EMBL" id="TCD67368.1"/>
    </source>
</evidence>
<reference evidence="3 4" key="1">
    <citation type="submission" date="2018-11" db="EMBL/GenBank/DDBJ databases">
        <title>Genome assembly of Steccherinum ochraceum LE-BIN_3174, the white-rot fungus of the Steccherinaceae family (The Residual Polyporoid clade, Polyporales, Basidiomycota).</title>
        <authorList>
            <person name="Fedorova T.V."/>
            <person name="Glazunova O.A."/>
            <person name="Landesman E.O."/>
            <person name="Moiseenko K.V."/>
            <person name="Psurtseva N.V."/>
            <person name="Savinova O.S."/>
            <person name="Shakhova N.V."/>
            <person name="Tyazhelova T.V."/>
            <person name="Vasina D.V."/>
        </authorList>
    </citation>
    <scope>NUCLEOTIDE SEQUENCE [LARGE SCALE GENOMIC DNA]</scope>
    <source>
        <strain evidence="3 4">LE-BIN_3174</strain>
    </source>
</reference>